<reference evidence="3" key="1">
    <citation type="journal article" date="2014" name="Proc. Natl. Acad. Sci. U.S.A.">
        <title>Extensive sampling of basidiomycete genomes demonstrates inadequacy of the white-rot/brown-rot paradigm for wood decay fungi.</title>
        <authorList>
            <person name="Riley R."/>
            <person name="Salamov A.A."/>
            <person name="Brown D.W."/>
            <person name="Nagy L.G."/>
            <person name="Floudas D."/>
            <person name="Held B.W."/>
            <person name="Levasseur A."/>
            <person name="Lombard V."/>
            <person name="Morin E."/>
            <person name="Otillar R."/>
            <person name="Lindquist E.A."/>
            <person name="Sun H."/>
            <person name="LaButti K.M."/>
            <person name="Schmutz J."/>
            <person name="Jabbour D."/>
            <person name="Luo H."/>
            <person name="Baker S.E."/>
            <person name="Pisabarro A.G."/>
            <person name="Walton J.D."/>
            <person name="Blanchette R.A."/>
            <person name="Henrissat B."/>
            <person name="Martin F."/>
            <person name="Cullen D."/>
            <person name="Hibbett D.S."/>
            <person name="Grigoriev I.V."/>
        </authorList>
    </citation>
    <scope>NUCLEOTIDE SEQUENCE [LARGE SCALE GENOMIC DNA]</scope>
    <source>
        <strain evidence="3">PC15</strain>
    </source>
</reference>
<dbReference type="EMBL" id="KL198004">
    <property type="protein sequence ID" value="KDQ33968.1"/>
    <property type="molecule type" value="Genomic_DNA"/>
</dbReference>
<dbReference type="HOGENOM" id="CLU_580202_0_0_1"/>
<accession>A0A067P0W5</accession>
<evidence type="ECO:0000313" key="2">
    <source>
        <dbReference type="EMBL" id="KDQ33968.1"/>
    </source>
</evidence>
<dbReference type="InParanoid" id="A0A067P0W5"/>
<evidence type="ECO:0000256" key="1">
    <source>
        <dbReference type="SAM" id="MobiDB-lite"/>
    </source>
</evidence>
<dbReference type="VEuPathDB" id="FungiDB:PLEOSDRAFT_164086"/>
<organism evidence="2 3">
    <name type="scientific">Pleurotus ostreatus (strain PC15)</name>
    <name type="common">Oyster mushroom</name>
    <dbReference type="NCBI Taxonomy" id="1137138"/>
    <lineage>
        <taxon>Eukaryota</taxon>
        <taxon>Fungi</taxon>
        <taxon>Dikarya</taxon>
        <taxon>Basidiomycota</taxon>
        <taxon>Agaricomycotina</taxon>
        <taxon>Agaricomycetes</taxon>
        <taxon>Agaricomycetidae</taxon>
        <taxon>Agaricales</taxon>
        <taxon>Pleurotineae</taxon>
        <taxon>Pleurotaceae</taxon>
        <taxon>Pleurotus</taxon>
    </lineage>
</organism>
<feature type="compositionally biased region" description="Basic and acidic residues" evidence="1">
    <location>
        <begin position="391"/>
        <end position="403"/>
    </location>
</feature>
<proteinExistence type="predicted"/>
<feature type="region of interest" description="Disordered" evidence="1">
    <location>
        <begin position="391"/>
        <end position="416"/>
    </location>
</feature>
<name>A0A067P0W5_PLEO1</name>
<dbReference type="Proteomes" id="UP000027073">
    <property type="component" value="Unassembled WGS sequence"/>
</dbReference>
<sequence length="471" mass="53274">MSVTFASVSSCTHNTTLRPLCSTLINSSPFYPSTNRVRTAYALPPNVSSTQTPPPTIQHLSARRELVPSTHSFLPSTTAQNPSTPNPFHTTHCIPHRQEIDSLKKVLLEDDDNLALTNQQLKLTSDDAARLKTQKTRRNKDFFRTHPRRLAYKTSIVLRVRKSAMREQCICEGSSGELKGRVRDAPQAHGGGDEPDGLRLGNGQRGLACPNCPVAQLRARGRLKSRNYVLIKQRKGREMRTNGKKWDECEGEGRMGNAKVKWGTWSVEQRIEKDRKAKQQESEKQTGWMVGRICPFSRSPDFEARGLRNGGKMEWIREGIRQERRDGSGIAVKSMSMQNAGRLRKESSRKREGYKGIECGKGDVMRLAINGVDVQRPHPRASRHIEMRAANGERTKRNRENGTAKRNRKTRPKTREIEHEMRKRACANGTMGTTRKRGHREPATAHPFPLAQTDESSFRARGVAARWEVEM</sequence>
<dbReference type="AlphaFoldDB" id="A0A067P0W5"/>
<gene>
    <name evidence="2" type="ORF">PLEOSDRAFT_164086</name>
</gene>
<evidence type="ECO:0000313" key="3">
    <source>
        <dbReference type="Proteomes" id="UP000027073"/>
    </source>
</evidence>
<protein>
    <submittedName>
        <fullName evidence="2">Uncharacterized protein</fullName>
    </submittedName>
</protein>